<organism evidence="1 2">
    <name type="scientific">Pseudonocardia kunmingensis</name>
    <dbReference type="NCBI Taxonomy" id="630975"/>
    <lineage>
        <taxon>Bacteria</taxon>
        <taxon>Bacillati</taxon>
        <taxon>Actinomycetota</taxon>
        <taxon>Actinomycetes</taxon>
        <taxon>Pseudonocardiales</taxon>
        <taxon>Pseudonocardiaceae</taxon>
        <taxon>Pseudonocardia</taxon>
    </lineage>
</organism>
<dbReference type="Pfam" id="PF21863">
    <property type="entry name" value="HTH_67"/>
    <property type="match status" value="1"/>
</dbReference>
<dbReference type="NCBIfam" id="NF047719">
    <property type="entry name" value="SCO6745_fam_HTH"/>
    <property type="match status" value="1"/>
</dbReference>
<evidence type="ECO:0000313" key="1">
    <source>
        <dbReference type="EMBL" id="TQM09747.1"/>
    </source>
</evidence>
<proteinExistence type="predicted"/>
<comment type="caution">
    <text evidence="1">The sequence shown here is derived from an EMBL/GenBank/DDBJ whole genome shotgun (WGS) entry which is preliminary data.</text>
</comment>
<gene>
    <name evidence="1" type="ORF">FB558_5516</name>
</gene>
<keyword evidence="2" id="KW-1185">Reference proteome</keyword>
<evidence type="ECO:0000313" key="2">
    <source>
        <dbReference type="Proteomes" id="UP000315677"/>
    </source>
</evidence>
<dbReference type="RefSeq" id="WP_425468082.1">
    <property type="nucleotide sequence ID" value="NZ_VFPA01000003.1"/>
</dbReference>
<name>A0A543DK81_9PSEU</name>
<reference evidence="1 2" key="1">
    <citation type="submission" date="2019-06" db="EMBL/GenBank/DDBJ databases">
        <title>Sequencing the genomes of 1000 actinobacteria strains.</title>
        <authorList>
            <person name="Klenk H.-P."/>
        </authorList>
    </citation>
    <scope>NUCLEOTIDE SEQUENCE [LARGE SCALE GENOMIC DNA]</scope>
    <source>
        <strain evidence="1 2">DSM 45301</strain>
    </source>
</reference>
<accession>A0A543DK81</accession>
<dbReference type="InterPro" id="IPR054058">
    <property type="entry name" value="HTH_67"/>
</dbReference>
<dbReference type="EMBL" id="VFPA01000003">
    <property type="protein sequence ID" value="TQM09747.1"/>
    <property type="molecule type" value="Genomic_DNA"/>
</dbReference>
<dbReference type="AlphaFoldDB" id="A0A543DK81"/>
<protein>
    <recommendedName>
        <fullName evidence="3">SalK</fullName>
    </recommendedName>
</protein>
<sequence>MDPHESGRLARRLEPLHAMTYFAPETEQHLTAAGLRPGRMCYFAGRSAAMGAVGAPAVAATFYNFNPALVARHVPQAWSLAAPSAVLEARFAAVDAALRRMLGDDVVTSPEVAEAAGLARRAAEACSGAGRALAAAHLGLDWPDAPHLVLWHALTVLREHRGDGHIALLLAAELSGVQALVSYTATGRGFVREFAQASRGWSALEWADAERELAGRGLLDDRGALTPDGVALRERIEADTDRLGAEPWSALGAEGAARLGEIGSGLVRALLAAGCFPDNVFAGRGGSPEPARR</sequence>
<evidence type="ECO:0008006" key="3">
    <source>
        <dbReference type="Google" id="ProtNLM"/>
    </source>
</evidence>
<dbReference type="Proteomes" id="UP000315677">
    <property type="component" value="Unassembled WGS sequence"/>
</dbReference>